<protein>
    <submittedName>
        <fullName evidence="6">Polyphosphoinositide phosphatase</fullName>
    </submittedName>
</protein>
<evidence type="ECO:0000313" key="6">
    <source>
        <dbReference type="EMBL" id="KAF2428996.1"/>
    </source>
</evidence>
<dbReference type="InterPro" id="IPR002013">
    <property type="entry name" value="SAC_dom"/>
</dbReference>
<feature type="region of interest" description="Disordered" evidence="4">
    <location>
        <begin position="756"/>
        <end position="837"/>
    </location>
</feature>
<dbReference type="GO" id="GO:0046856">
    <property type="term" value="P:phosphatidylinositol dephosphorylation"/>
    <property type="evidence" value="ECO:0007669"/>
    <property type="project" value="InterPro"/>
</dbReference>
<dbReference type="PANTHER" id="PTHR45738">
    <property type="entry name" value="POLYPHOSPHOINOSITIDE PHOSPHATASE"/>
    <property type="match status" value="1"/>
</dbReference>
<feature type="compositionally biased region" description="Basic and acidic residues" evidence="4">
    <location>
        <begin position="15"/>
        <end position="27"/>
    </location>
</feature>
<evidence type="ECO:0000256" key="4">
    <source>
        <dbReference type="SAM" id="MobiDB-lite"/>
    </source>
</evidence>
<organism evidence="6 7">
    <name type="scientific">Tothia fuscella</name>
    <dbReference type="NCBI Taxonomy" id="1048955"/>
    <lineage>
        <taxon>Eukaryota</taxon>
        <taxon>Fungi</taxon>
        <taxon>Dikarya</taxon>
        <taxon>Ascomycota</taxon>
        <taxon>Pezizomycotina</taxon>
        <taxon>Dothideomycetes</taxon>
        <taxon>Pleosporomycetidae</taxon>
        <taxon>Venturiales</taxon>
        <taxon>Cylindrosympodiaceae</taxon>
        <taxon>Tothia</taxon>
    </lineage>
</organism>
<accession>A0A9P4NPM3</accession>
<dbReference type="GO" id="GO:0012505">
    <property type="term" value="C:endomembrane system"/>
    <property type="evidence" value="ECO:0007669"/>
    <property type="project" value="UniProtKB-SubCell"/>
</dbReference>
<dbReference type="OrthoDB" id="405996at2759"/>
<dbReference type="InterPro" id="IPR043573">
    <property type="entry name" value="Fig4-like"/>
</dbReference>
<reference evidence="6" key="1">
    <citation type="journal article" date="2020" name="Stud. Mycol.">
        <title>101 Dothideomycetes genomes: a test case for predicting lifestyles and emergence of pathogens.</title>
        <authorList>
            <person name="Haridas S."/>
            <person name="Albert R."/>
            <person name="Binder M."/>
            <person name="Bloem J."/>
            <person name="Labutti K."/>
            <person name="Salamov A."/>
            <person name="Andreopoulos B."/>
            <person name="Baker S."/>
            <person name="Barry K."/>
            <person name="Bills G."/>
            <person name="Bluhm B."/>
            <person name="Cannon C."/>
            <person name="Castanera R."/>
            <person name="Culley D."/>
            <person name="Daum C."/>
            <person name="Ezra D."/>
            <person name="Gonzalez J."/>
            <person name="Henrissat B."/>
            <person name="Kuo A."/>
            <person name="Liang C."/>
            <person name="Lipzen A."/>
            <person name="Lutzoni F."/>
            <person name="Magnuson J."/>
            <person name="Mondo S."/>
            <person name="Nolan M."/>
            <person name="Ohm R."/>
            <person name="Pangilinan J."/>
            <person name="Park H.-J."/>
            <person name="Ramirez L."/>
            <person name="Alfaro M."/>
            <person name="Sun H."/>
            <person name="Tritt A."/>
            <person name="Yoshinaga Y."/>
            <person name="Zwiers L.-H."/>
            <person name="Turgeon B."/>
            <person name="Goodwin S."/>
            <person name="Spatafora J."/>
            <person name="Crous P."/>
            <person name="Grigoriev I."/>
        </authorList>
    </citation>
    <scope>NUCLEOTIDE SEQUENCE</scope>
    <source>
        <strain evidence="6">CBS 130266</strain>
    </source>
</reference>
<dbReference type="Pfam" id="PF02383">
    <property type="entry name" value="Syja_N"/>
    <property type="match status" value="1"/>
</dbReference>
<feature type="compositionally biased region" description="Polar residues" evidence="4">
    <location>
        <begin position="803"/>
        <end position="815"/>
    </location>
</feature>
<evidence type="ECO:0000259" key="5">
    <source>
        <dbReference type="PROSITE" id="PS50275"/>
    </source>
</evidence>
<proteinExistence type="predicted"/>
<feature type="compositionally biased region" description="Polar residues" evidence="4">
    <location>
        <begin position="73"/>
        <end position="85"/>
    </location>
</feature>
<feature type="compositionally biased region" description="Basic and acidic residues" evidence="4">
    <location>
        <begin position="45"/>
        <end position="61"/>
    </location>
</feature>
<feature type="region of interest" description="Disordered" evidence="4">
    <location>
        <begin position="1"/>
        <end position="85"/>
    </location>
</feature>
<dbReference type="PANTHER" id="PTHR45738:SF5">
    <property type="entry name" value="POLYPHOSPHOINOSITIDE PHOSPHATASE"/>
    <property type="match status" value="1"/>
</dbReference>
<comment type="caution">
    <text evidence="6">The sequence shown here is derived from an EMBL/GenBank/DDBJ whole genome shotgun (WGS) entry which is preliminary data.</text>
</comment>
<dbReference type="AlphaFoldDB" id="A0A9P4NPM3"/>
<keyword evidence="7" id="KW-1185">Reference proteome</keyword>
<keyword evidence="2" id="KW-0378">Hydrolase</keyword>
<feature type="compositionally biased region" description="Polar residues" evidence="4">
    <location>
        <begin position="822"/>
        <end position="837"/>
    </location>
</feature>
<gene>
    <name evidence="6" type="ORF">EJ08DRAFT_671245</name>
</gene>
<dbReference type="EMBL" id="MU007051">
    <property type="protein sequence ID" value="KAF2428996.1"/>
    <property type="molecule type" value="Genomic_DNA"/>
</dbReference>
<dbReference type="GO" id="GO:0043813">
    <property type="term" value="F:phosphatidylinositol-3,5-bisphosphate 5-phosphatase activity"/>
    <property type="evidence" value="ECO:0007669"/>
    <property type="project" value="InterPro"/>
</dbReference>
<comment type="subcellular location">
    <subcellularLocation>
        <location evidence="1">Endomembrane system</location>
    </subcellularLocation>
</comment>
<sequence length="968" mass="110631">MMVSNQQELAVNGEDAARRQSQDHDVSPEEVLSPDEIPPPTGTGRPEDFPVNDYKHEVESVKDDDDGGISKGQAPSFQCSSSPSVMQGNKSAVYEKVGEEGVKTMSKFTLYETSTRFYLVGHDALDKRFRVLKIDRTAPPGHLNIFEDDIVYDKRRIDQLLNTIEEGNKNTGGMKLKCNSWGLLGFIRFTEAYYMLLITKRAQVAMTGGHYIYQVEATELIPLTTGSTSRFARDRNPEEARYLSILSSLDLAKHFYFSYTYNITRTLQRNIIRERTALSQNIKDGPHDYNEMFVWNHHLLEPASRALKNTYDWCIPIIHGYIEQASLDVFGRRVYMTIIARRSRIFAGARYLKRGTNDLGYVANDVETEQIVANKLTTSFHAPGPYMYASPCYTSFVQHRGSIPLYWTQDNTGVTPKPDIDINVIDPFYSPAAMHFNNLFERYGAPVYILNLIKQRERMPRESKLLYEYQKAIAFLNQSLPEDRQIQYKSFDMSRAAKTRGQDVIGTLEIIGEETLQKTGFFLNGGPNYEDAAQVQNGIARTNCIDCLDRTNAAQFVIGKRALGRQLQALGVIAGNTVEYDTDCVNTFTHMFHAHGDTIAIQYGGSHLVNTMSTYRKINEWKSQSRDMVESFKRYYHNSFLDSQRQEAYNLFLGNYIFAQGQPMLWDLPTDYYLHHKRPDEWSRETKLQYIDWFDPKFLGNLSLPPALGPSHELLRKGVDQFDDYWIEYYRPLALSSFTKIFSWKMSARPRYLPDGSHHPGTWDPSPFAPRKQPQEPESPGKKPVRKGVTIIDPHNGDGIFSPSATHADSSTKQSILRESKSQSTLSNGTNAPSDKSRMTQWTLNQFHDNSLNPFVTSAEEEEYKQYISHPLNIPLVVSAEEPSYESTNHDFVEYVTGVTANIGNTDLNKEFDISEEDFADYAEFLTVSDDPLDVTEEDLGKKRYKAYKQWLRGKSLFKQSKVDPESR</sequence>
<evidence type="ECO:0000313" key="7">
    <source>
        <dbReference type="Proteomes" id="UP000800235"/>
    </source>
</evidence>
<dbReference type="PROSITE" id="PS50275">
    <property type="entry name" value="SAC"/>
    <property type="match status" value="1"/>
</dbReference>
<evidence type="ECO:0000256" key="2">
    <source>
        <dbReference type="ARBA" id="ARBA00022801"/>
    </source>
</evidence>
<evidence type="ECO:0000256" key="3">
    <source>
        <dbReference type="ARBA" id="ARBA00023136"/>
    </source>
</evidence>
<keyword evidence="3" id="KW-0472">Membrane</keyword>
<evidence type="ECO:0000256" key="1">
    <source>
        <dbReference type="ARBA" id="ARBA00004308"/>
    </source>
</evidence>
<feature type="domain" description="SAC" evidence="5">
    <location>
        <begin position="246"/>
        <end position="605"/>
    </location>
</feature>
<name>A0A9P4NPM3_9PEZI</name>
<dbReference type="Proteomes" id="UP000800235">
    <property type="component" value="Unassembled WGS sequence"/>
</dbReference>